<dbReference type="EMBL" id="JAUSTM010000006">
    <property type="protein sequence ID" value="MDQ0222276.1"/>
    <property type="molecule type" value="Genomic_DNA"/>
</dbReference>
<keyword evidence="2" id="KW-0812">Transmembrane</keyword>
<keyword evidence="4" id="KW-1185">Reference proteome</keyword>
<accession>A0ABT9YRP3</accession>
<organism evidence="3 4">
    <name type="scientific">Streptococcus moroccensis</name>
    <dbReference type="NCBI Taxonomy" id="1451356"/>
    <lineage>
        <taxon>Bacteria</taxon>
        <taxon>Bacillati</taxon>
        <taxon>Bacillota</taxon>
        <taxon>Bacilli</taxon>
        <taxon>Lactobacillales</taxon>
        <taxon>Streptococcaceae</taxon>
        <taxon>Streptococcus</taxon>
    </lineage>
</organism>
<comment type="caution">
    <text evidence="3">The sequence shown here is derived from an EMBL/GenBank/DDBJ whole genome shotgun (WGS) entry which is preliminary data.</text>
</comment>
<dbReference type="RefSeq" id="WP_307121486.1">
    <property type="nucleotide sequence ID" value="NZ_JAUSTM010000006.1"/>
</dbReference>
<keyword evidence="1" id="KW-0175">Coiled coil</keyword>
<feature type="transmembrane region" description="Helical" evidence="2">
    <location>
        <begin position="6"/>
        <end position="39"/>
    </location>
</feature>
<keyword evidence="2" id="KW-0472">Membrane</keyword>
<name>A0ABT9YRP3_9STRE</name>
<evidence type="ECO:0000256" key="2">
    <source>
        <dbReference type="SAM" id="Phobius"/>
    </source>
</evidence>
<evidence type="ECO:0000256" key="1">
    <source>
        <dbReference type="SAM" id="Coils"/>
    </source>
</evidence>
<dbReference type="Proteomes" id="UP001223079">
    <property type="component" value="Unassembled WGS sequence"/>
</dbReference>
<keyword evidence="2" id="KW-1133">Transmembrane helix</keyword>
<protein>
    <submittedName>
        <fullName evidence="3">Uncharacterized protein</fullName>
    </submittedName>
</protein>
<feature type="coiled-coil region" evidence="1">
    <location>
        <begin position="234"/>
        <end position="261"/>
    </location>
</feature>
<gene>
    <name evidence="3" type="ORF">J2S23_000827</name>
</gene>
<proteinExistence type="predicted"/>
<reference evidence="3 4" key="1">
    <citation type="submission" date="2023-07" db="EMBL/GenBank/DDBJ databases">
        <title>Genomic Encyclopedia of Type Strains, Phase IV (KMG-IV): sequencing the most valuable type-strain genomes for metagenomic binning, comparative biology and taxonomic classification.</title>
        <authorList>
            <person name="Goeker M."/>
        </authorList>
    </citation>
    <scope>NUCLEOTIDE SEQUENCE [LARGE SCALE GENOMIC DNA]</scope>
    <source>
        <strain evidence="3 4">DSM 105143</strain>
    </source>
</reference>
<sequence length="261" mass="30633">MKDKNTAIGCFFVIGVILLFVNPLIGGVIIAISFIIAMLSNKDQNISSTGDSLDQLDVEVSTEIKSSGGLVWDDYPDVSKYRVNPSGLRYDDTYFTGTGYKLRELLLLIWWGRTKKPRQPSSQPPRYFYYDYHLNTEETTGRFIREGYLTRDDKNRVVLTEQGKELYSEFEILWELHSYKGFLGELPNLDQSFEDWDYKTYKANNNLLEIRHLQEIIKFNTNMQKQYPRGSNEYNAFQQDIERDKRQIEFLLSEHEQLIDN</sequence>
<evidence type="ECO:0000313" key="3">
    <source>
        <dbReference type="EMBL" id="MDQ0222276.1"/>
    </source>
</evidence>
<evidence type="ECO:0000313" key="4">
    <source>
        <dbReference type="Proteomes" id="UP001223079"/>
    </source>
</evidence>